<dbReference type="Gene3D" id="3.40.50.1820">
    <property type="entry name" value="alpha/beta hydrolase"/>
    <property type="match status" value="1"/>
</dbReference>
<sequence length="251" mass="27054">MATQPTFVFVPGVFHTPAHAQPILDALQAKGYPTHAVALATVGNSASTAKPNADAQAVRKALEELVVEQEKEVVLFCHSYGGIPGSQAVAGLEKSKRNKDGARGGIIRIIFLAAILPREGEGLLQTFAGANFQPGQWLGPTGLVTIAAYPAATEVLYHDLDVDAKSHWTSKLEPMSMHILSTPAVGVCWGVDVPKTYICCKQDRSISLQAQKTFVERVKVDDKWKVVEMDCGHSPFLSHIDELVAILTTEV</sequence>
<dbReference type="EMBL" id="JACAZF010000006">
    <property type="protein sequence ID" value="KAF7301081.1"/>
    <property type="molecule type" value="Genomic_DNA"/>
</dbReference>
<protein>
    <submittedName>
        <fullName evidence="2">AB hydrolase-1 domain-containing protein</fullName>
    </submittedName>
</protein>
<dbReference type="AlphaFoldDB" id="A0A8H6W323"/>
<dbReference type="OrthoDB" id="1263307at2759"/>
<dbReference type="Proteomes" id="UP000636479">
    <property type="component" value="Unassembled WGS sequence"/>
</dbReference>
<reference evidence="2" key="1">
    <citation type="submission" date="2020-05" db="EMBL/GenBank/DDBJ databases">
        <title>Mycena genomes resolve the evolution of fungal bioluminescence.</title>
        <authorList>
            <person name="Tsai I.J."/>
        </authorList>
    </citation>
    <scope>NUCLEOTIDE SEQUENCE</scope>
    <source>
        <strain evidence="2">171206Taipei</strain>
    </source>
</reference>
<organism evidence="2 3">
    <name type="scientific">Mycena indigotica</name>
    <dbReference type="NCBI Taxonomy" id="2126181"/>
    <lineage>
        <taxon>Eukaryota</taxon>
        <taxon>Fungi</taxon>
        <taxon>Dikarya</taxon>
        <taxon>Basidiomycota</taxon>
        <taxon>Agaricomycotina</taxon>
        <taxon>Agaricomycetes</taxon>
        <taxon>Agaricomycetidae</taxon>
        <taxon>Agaricales</taxon>
        <taxon>Marasmiineae</taxon>
        <taxon>Mycenaceae</taxon>
        <taxon>Mycena</taxon>
    </lineage>
</organism>
<dbReference type="InterPro" id="IPR052897">
    <property type="entry name" value="Sec-Metab_Biosynth_Hydrolase"/>
</dbReference>
<evidence type="ECO:0000259" key="1">
    <source>
        <dbReference type="Pfam" id="PF12697"/>
    </source>
</evidence>
<dbReference type="InterPro" id="IPR029058">
    <property type="entry name" value="AB_hydrolase_fold"/>
</dbReference>
<comment type="caution">
    <text evidence="2">The sequence shown here is derived from an EMBL/GenBank/DDBJ whole genome shotgun (WGS) entry which is preliminary data.</text>
</comment>
<dbReference type="SUPFAM" id="SSF53474">
    <property type="entry name" value="alpha/beta-Hydrolases"/>
    <property type="match status" value="1"/>
</dbReference>
<name>A0A8H6W323_9AGAR</name>
<proteinExistence type="predicted"/>
<dbReference type="GO" id="GO:0016787">
    <property type="term" value="F:hydrolase activity"/>
    <property type="evidence" value="ECO:0007669"/>
    <property type="project" value="UniProtKB-KW"/>
</dbReference>
<keyword evidence="2" id="KW-0378">Hydrolase</keyword>
<feature type="domain" description="AB hydrolase-1" evidence="1">
    <location>
        <begin position="7"/>
        <end position="245"/>
    </location>
</feature>
<dbReference type="PANTHER" id="PTHR37017:SF11">
    <property type="entry name" value="ESTERASE_LIPASE_THIOESTERASE DOMAIN-CONTAINING PROTEIN"/>
    <property type="match status" value="1"/>
</dbReference>
<dbReference type="RefSeq" id="XP_037219081.1">
    <property type="nucleotide sequence ID" value="XM_037363437.1"/>
</dbReference>
<evidence type="ECO:0000313" key="3">
    <source>
        <dbReference type="Proteomes" id="UP000636479"/>
    </source>
</evidence>
<gene>
    <name evidence="2" type="ORF">MIND_00672100</name>
</gene>
<dbReference type="InterPro" id="IPR000073">
    <property type="entry name" value="AB_hydrolase_1"/>
</dbReference>
<evidence type="ECO:0000313" key="2">
    <source>
        <dbReference type="EMBL" id="KAF7301081.1"/>
    </source>
</evidence>
<accession>A0A8H6W323</accession>
<keyword evidence="3" id="KW-1185">Reference proteome</keyword>
<dbReference type="Pfam" id="PF12697">
    <property type="entry name" value="Abhydrolase_6"/>
    <property type="match status" value="1"/>
</dbReference>
<dbReference type="GeneID" id="59345953"/>
<dbReference type="PANTHER" id="PTHR37017">
    <property type="entry name" value="AB HYDROLASE-1 DOMAIN-CONTAINING PROTEIN-RELATED"/>
    <property type="match status" value="1"/>
</dbReference>